<reference evidence="1" key="1">
    <citation type="submission" date="2020-01" db="EMBL/GenBank/DDBJ databases">
        <authorList>
            <person name="Mishra B."/>
        </authorList>
    </citation>
    <scope>NUCLEOTIDE SEQUENCE [LARGE SCALE GENOMIC DNA]</scope>
</reference>
<dbReference type="InterPro" id="IPR001611">
    <property type="entry name" value="Leu-rich_rpt"/>
</dbReference>
<dbReference type="PROSITE" id="PS51450">
    <property type="entry name" value="LRR"/>
    <property type="match status" value="1"/>
</dbReference>
<dbReference type="InterPro" id="IPR052595">
    <property type="entry name" value="LRRC69/RLP"/>
</dbReference>
<name>A0A6D2J4Q0_9BRAS</name>
<evidence type="ECO:0000313" key="2">
    <source>
        <dbReference type="Proteomes" id="UP000467841"/>
    </source>
</evidence>
<protein>
    <recommendedName>
        <fullName evidence="3">Leucine-rich repeat-containing N-terminal plant-type domain-containing protein</fullName>
    </recommendedName>
</protein>
<dbReference type="AlphaFoldDB" id="A0A6D2J4Q0"/>
<dbReference type="InterPro" id="IPR032675">
    <property type="entry name" value="LRR_dom_sf"/>
</dbReference>
<evidence type="ECO:0008006" key="3">
    <source>
        <dbReference type="Google" id="ProtNLM"/>
    </source>
</evidence>
<sequence>MGLLQLKCFPQLKTLNFSGNRFNHLFDPIHGYKSFQRLENLENIDLSSNDFNNSVLPFLSGARSLRILNLQSNSLEGVFCLNGLNNFRELEELDLQYNYITDFEAGEDRFASSDPKLALASDSKLQAFTRSSLKQHKNIPTTNLLGWECFSLSLALLGINKHLLGVLA</sequence>
<comment type="caution">
    <text evidence="1">The sequence shown here is derived from an EMBL/GenBank/DDBJ whole genome shotgun (WGS) entry which is preliminary data.</text>
</comment>
<accession>A0A6D2J4Q0</accession>
<proteinExistence type="predicted"/>
<dbReference type="EMBL" id="CACVBM020001163">
    <property type="protein sequence ID" value="CAA7036444.1"/>
    <property type="molecule type" value="Genomic_DNA"/>
</dbReference>
<keyword evidence="2" id="KW-1185">Reference proteome</keyword>
<dbReference type="Proteomes" id="UP000467841">
    <property type="component" value="Unassembled WGS sequence"/>
</dbReference>
<dbReference type="SUPFAM" id="SSF52075">
    <property type="entry name" value="Outer arm dynein light chain 1"/>
    <property type="match status" value="1"/>
</dbReference>
<dbReference type="OrthoDB" id="1738872at2759"/>
<dbReference type="PANTHER" id="PTHR48057:SF17">
    <property type="entry name" value="LRR RECEPTOR-LIKE SERINE_THREONINE-PROTEIN KINASE FLS2"/>
    <property type="match status" value="1"/>
</dbReference>
<dbReference type="PANTHER" id="PTHR48057">
    <property type="entry name" value="LEUCINE-RICH REPEAT SERINE/THREONINE-PROTEIN KINASE 1"/>
    <property type="match status" value="1"/>
</dbReference>
<dbReference type="Gene3D" id="3.80.10.10">
    <property type="entry name" value="Ribonuclease Inhibitor"/>
    <property type="match status" value="1"/>
</dbReference>
<dbReference type="Pfam" id="PF00560">
    <property type="entry name" value="LRR_1"/>
    <property type="match status" value="2"/>
</dbReference>
<evidence type="ECO:0000313" key="1">
    <source>
        <dbReference type="EMBL" id="CAA7036444.1"/>
    </source>
</evidence>
<organism evidence="1 2">
    <name type="scientific">Microthlaspi erraticum</name>
    <dbReference type="NCBI Taxonomy" id="1685480"/>
    <lineage>
        <taxon>Eukaryota</taxon>
        <taxon>Viridiplantae</taxon>
        <taxon>Streptophyta</taxon>
        <taxon>Embryophyta</taxon>
        <taxon>Tracheophyta</taxon>
        <taxon>Spermatophyta</taxon>
        <taxon>Magnoliopsida</taxon>
        <taxon>eudicotyledons</taxon>
        <taxon>Gunneridae</taxon>
        <taxon>Pentapetalae</taxon>
        <taxon>rosids</taxon>
        <taxon>malvids</taxon>
        <taxon>Brassicales</taxon>
        <taxon>Brassicaceae</taxon>
        <taxon>Coluteocarpeae</taxon>
        <taxon>Microthlaspi</taxon>
    </lineage>
</organism>
<gene>
    <name evidence="1" type="ORF">MERR_LOCUS23679</name>
</gene>